<evidence type="ECO:0000313" key="1">
    <source>
        <dbReference type="EMBL" id="MPC83949.1"/>
    </source>
</evidence>
<dbReference type="AlphaFoldDB" id="A0A5B7IPC4"/>
<name>A0A5B7IPC4_PORTR</name>
<protein>
    <submittedName>
        <fullName evidence="1">Uncharacterized protein</fullName>
    </submittedName>
</protein>
<proteinExistence type="predicted"/>
<keyword evidence="2" id="KW-1185">Reference proteome</keyword>
<dbReference type="Proteomes" id="UP000324222">
    <property type="component" value="Unassembled WGS sequence"/>
</dbReference>
<comment type="caution">
    <text evidence="1">The sequence shown here is derived from an EMBL/GenBank/DDBJ whole genome shotgun (WGS) entry which is preliminary data.</text>
</comment>
<organism evidence="1 2">
    <name type="scientific">Portunus trituberculatus</name>
    <name type="common">Swimming crab</name>
    <name type="synonym">Neptunus trituberculatus</name>
    <dbReference type="NCBI Taxonomy" id="210409"/>
    <lineage>
        <taxon>Eukaryota</taxon>
        <taxon>Metazoa</taxon>
        <taxon>Ecdysozoa</taxon>
        <taxon>Arthropoda</taxon>
        <taxon>Crustacea</taxon>
        <taxon>Multicrustacea</taxon>
        <taxon>Malacostraca</taxon>
        <taxon>Eumalacostraca</taxon>
        <taxon>Eucarida</taxon>
        <taxon>Decapoda</taxon>
        <taxon>Pleocyemata</taxon>
        <taxon>Brachyura</taxon>
        <taxon>Eubrachyura</taxon>
        <taxon>Portunoidea</taxon>
        <taxon>Portunidae</taxon>
        <taxon>Portuninae</taxon>
        <taxon>Portunus</taxon>
    </lineage>
</organism>
<reference evidence="1 2" key="1">
    <citation type="submission" date="2019-05" db="EMBL/GenBank/DDBJ databases">
        <title>Another draft genome of Portunus trituberculatus and its Hox gene families provides insights of decapod evolution.</title>
        <authorList>
            <person name="Jeong J.-H."/>
            <person name="Song I."/>
            <person name="Kim S."/>
            <person name="Choi T."/>
            <person name="Kim D."/>
            <person name="Ryu S."/>
            <person name="Kim W."/>
        </authorList>
    </citation>
    <scope>NUCLEOTIDE SEQUENCE [LARGE SCALE GENOMIC DNA]</scope>
    <source>
        <tissue evidence="1">Muscle</tissue>
    </source>
</reference>
<dbReference type="EMBL" id="VSRR010063974">
    <property type="protein sequence ID" value="MPC83949.1"/>
    <property type="molecule type" value="Genomic_DNA"/>
</dbReference>
<accession>A0A5B7IPC4</accession>
<gene>
    <name evidence="1" type="ORF">E2C01_078672</name>
</gene>
<sequence>MRCKYSRKRGKLSPRVNGLIETHVNRIAQKTRFTERYFKSRFQPSDKRPLALPKSRFQSRFV</sequence>
<evidence type="ECO:0000313" key="2">
    <source>
        <dbReference type="Proteomes" id="UP000324222"/>
    </source>
</evidence>